<dbReference type="Proteomes" id="UP000313359">
    <property type="component" value="Unassembled WGS sequence"/>
</dbReference>
<gene>
    <name evidence="7" type="ORF">L227DRAFT_566333</name>
</gene>
<keyword evidence="2 6" id="KW-0812">Transmembrane</keyword>
<keyword evidence="4 6" id="KW-0472">Membrane</keyword>
<protein>
    <recommendedName>
        <fullName evidence="9">Mid2 domain-containing protein</fullName>
    </recommendedName>
</protein>
<evidence type="ECO:0000313" key="7">
    <source>
        <dbReference type="EMBL" id="RPD56032.1"/>
    </source>
</evidence>
<evidence type="ECO:0000256" key="5">
    <source>
        <dbReference type="SAM" id="MobiDB-lite"/>
    </source>
</evidence>
<accession>A0A5C2RY95</accession>
<feature type="region of interest" description="Disordered" evidence="5">
    <location>
        <begin position="385"/>
        <end position="434"/>
    </location>
</feature>
<sequence length="629" mass="66698">MPKSPRVLSVLPVLAAVPYLSLAAAYSFTFSSTPRQCQNLTIDITGEGKAPYTLLLVPFGPTPLPNEIEARHITNVPFNTSTSVSFQLKFPENSQFVAVRARLRLGNLTSRCIAAAFSSSTQFFNMDFCKMLQTLGPHGNIPVFRVVPYTCTLLSLQPRHPSRFSGRLLYAKVQIGVRVTVSCVRFQARTPPRVSPWQRAWRPCPSSCPIVCCTMWHAGQEVSLSVSSAFRWAPSDVRLERCTSYVSPVYVARRLPAPKMWILTAVVVSDANGFGTGGTSSAVTVLSGDDGCFDPTKQSEAPWFFHIDPDGILTTCSPTRIWWNAGDPQGTPQFQGVIPGGESFDIPVGTTTNQTGEGVGFNWTPSVRISTTLLLVGGDDRGPGIAGSNPYTLQQGSSQSCLNSNSPSSTPGSPAGGSYPTSTNGSGVNEGSSGSHTNVGAIVGGVIGGVVGAIAIGLILLFAMRRKRFHQSVKERPLDLLQDQDDGHVGDNRLPEYYQPEPFVLPDPTVASTHESSAPGTRPAGSSRPSGDHRESFLSTSTSDNAGGGYLRAGSSIPSTSARKSPAPPSFRPVNIIQHDDAGLADEPPPPDEEPETIELPPAYTNIRRAVGEGSSAPAAGGSSAAAQA</sequence>
<evidence type="ECO:0000313" key="8">
    <source>
        <dbReference type="Proteomes" id="UP000313359"/>
    </source>
</evidence>
<feature type="compositionally biased region" description="Polar residues" evidence="5">
    <location>
        <begin position="510"/>
        <end position="519"/>
    </location>
</feature>
<feature type="compositionally biased region" description="Low complexity" evidence="5">
    <location>
        <begin position="612"/>
        <end position="629"/>
    </location>
</feature>
<evidence type="ECO:0008006" key="9">
    <source>
        <dbReference type="Google" id="ProtNLM"/>
    </source>
</evidence>
<dbReference type="InterPro" id="IPR051694">
    <property type="entry name" value="Immunoregulatory_rcpt-like"/>
</dbReference>
<dbReference type="OrthoDB" id="3267813at2759"/>
<comment type="subcellular location">
    <subcellularLocation>
        <location evidence="1">Membrane</location>
        <topology evidence="1">Single-pass membrane protein</topology>
    </subcellularLocation>
</comment>
<feature type="transmembrane region" description="Helical" evidence="6">
    <location>
        <begin position="439"/>
        <end position="464"/>
    </location>
</feature>
<keyword evidence="8" id="KW-1185">Reference proteome</keyword>
<name>A0A5C2RY95_9APHY</name>
<dbReference type="GO" id="GO:0016020">
    <property type="term" value="C:membrane"/>
    <property type="evidence" value="ECO:0007669"/>
    <property type="project" value="UniProtKB-SubCell"/>
</dbReference>
<proteinExistence type="predicted"/>
<evidence type="ECO:0000256" key="1">
    <source>
        <dbReference type="ARBA" id="ARBA00004167"/>
    </source>
</evidence>
<dbReference type="PANTHER" id="PTHR15549">
    <property type="entry name" value="PAIRED IMMUNOGLOBULIN-LIKE TYPE 2 RECEPTOR"/>
    <property type="match status" value="1"/>
</dbReference>
<evidence type="ECO:0000256" key="4">
    <source>
        <dbReference type="ARBA" id="ARBA00023136"/>
    </source>
</evidence>
<dbReference type="EMBL" id="ML122291">
    <property type="protein sequence ID" value="RPD56032.1"/>
    <property type="molecule type" value="Genomic_DNA"/>
</dbReference>
<feature type="compositionally biased region" description="Basic and acidic residues" evidence="5">
    <location>
        <begin position="485"/>
        <end position="494"/>
    </location>
</feature>
<reference evidence="7" key="1">
    <citation type="journal article" date="2018" name="Genome Biol. Evol.">
        <title>Genomics and development of Lentinus tigrinus, a white-rot wood-decaying mushroom with dimorphic fruiting bodies.</title>
        <authorList>
            <person name="Wu B."/>
            <person name="Xu Z."/>
            <person name="Knudson A."/>
            <person name="Carlson A."/>
            <person name="Chen N."/>
            <person name="Kovaka S."/>
            <person name="LaButti K."/>
            <person name="Lipzen A."/>
            <person name="Pennachio C."/>
            <person name="Riley R."/>
            <person name="Schakwitz W."/>
            <person name="Umezawa K."/>
            <person name="Ohm R.A."/>
            <person name="Grigoriev I.V."/>
            <person name="Nagy L.G."/>
            <person name="Gibbons J."/>
            <person name="Hibbett D."/>
        </authorList>
    </citation>
    <scope>NUCLEOTIDE SEQUENCE [LARGE SCALE GENOMIC DNA]</scope>
    <source>
        <strain evidence="7">ALCF2SS1-6</strain>
    </source>
</reference>
<dbReference type="AlphaFoldDB" id="A0A5C2RY95"/>
<dbReference type="STRING" id="1328759.A0A5C2RY95"/>
<evidence type="ECO:0000256" key="6">
    <source>
        <dbReference type="SAM" id="Phobius"/>
    </source>
</evidence>
<feature type="region of interest" description="Disordered" evidence="5">
    <location>
        <begin position="480"/>
        <end position="629"/>
    </location>
</feature>
<evidence type="ECO:0000256" key="2">
    <source>
        <dbReference type="ARBA" id="ARBA00022692"/>
    </source>
</evidence>
<dbReference type="GO" id="GO:0071944">
    <property type="term" value="C:cell periphery"/>
    <property type="evidence" value="ECO:0007669"/>
    <property type="project" value="UniProtKB-ARBA"/>
</dbReference>
<evidence type="ECO:0000256" key="3">
    <source>
        <dbReference type="ARBA" id="ARBA00022989"/>
    </source>
</evidence>
<feature type="compositionally biased region" description="Low complexity" evidence="5">
    <location>
        <begin position="393"/>
        <end position="434"/>
    </location>
</feature>
<keyword evidence="3 6" id="KW-1133">Transmembrane helix</keyword>
<organism evidence="7 8">
    <name type="scientific">Lentinus tigrinus ALCF2SS1-6</name>
    <dbReference type="NCBI Taxonomy" id="1328759"/>
    <lineage>
        <taxon>Eukaryota</taxon>
        <taxon>Fungi</taxon>
        <taxon>Dikarya</taxon>
        <taxon>Basidiomycota</taxon>
        <taxon>Agaricomycotina</taxon>
        <taxon>Agaricomycetes</taxon>
        <taxon>Polyporales</taxon>
        <taxon>Polyporaceae</taxon>
        <taxon>Lentinus</taxon>
    </lineage>
</organism>